<dbReference type="InterPro" id="IPR017946">
    <property type="entry name" value="PLC-like_Pdiesterase_TIM-brl"/>
</dbReference>
<dbReference type="InterPro" id="IPR051057">
    <property type="entry name" value="PI-PLC_domain"/>
</dbReference>
<feature type="chain" id="PRO_5002951803" evidence="1">
    <location>
        <begin position="17"/>
        <end position="304"/>
    </location>
</feature>
<proteinExistence type="predicted"/>
<dbReference type="PANTHER" id="PTHR13593">
    <property type="match status" value="1"/>
</dbReference>
<evidence type="ECO:0000256" key="1">
    <source>
        <dbReference type="SAM" id="SignalP"/>
    </source>
</evidence>
<dbReference type="SUPFAM" id="SSF51695">
    <property type="entry name" value="PLC-like phosphodiesterases"/>
    <property type="match status" value="1"/>
</dbReference>
<dbReference type="PANTHER" id="PTHR13593:SF143">
    <property type="entry name" value="PHOSPHATIDYLINOSITOL-SPECIFIC PHOSPHOLIPASE C X DOMAIN-CONTAINING PROTEIN"/>
    <property type="match status" value="1"/>
</dbReference>
<dbReference type="CDD" id="cd08557">
    <property type="entry name" value="PI-PLCc_bacteria_like"/>
    <property type="match status" value="1"/>
</dbReference>
<accession>C5KB26</accession>
<name>C5KB26_PERM5</name>
<dbReference type="EMBL" id="GG671811">
    <property type="protein sequence ID" value="EER18352.1"/>
    <property type="molecule type" value="Genomic_DNA"/>
</dbReference>
<evidence type="ECO:0000313" key="3">
    <source>
        <dbReference type="Proteomes" id="UP000007800"/>
    </source>
</evidence>
<dbReference type="GO" id="GO:0008081">
    <property type="term" value="F:phosphoric diester hydrolase activity"/>
    <property type="evidence" value="ECO:0007669"/>
    <property type="project" value="InterPro"/>
</dbReference>
<organism evidence="3">
    <name type="scientific">Perkinsus marinus (strain ATCC 50983 / TXsc)</name>
    <dbReference type="NCBI Taxonomy" id="423536"/>
    <lineage>
        <taxon>Eukaryota</taxon>
        <taxon>Sar</taxon>
        <taxon>Alveolata</taxon>
        <taxon>Perkinsozoa</taxon>
        <taxon>Perkinsea</taxon>
        <taxon>Perkinsida</taxon>
        <taxon>Perkinsidae</taxon>
        <taxon>Perkinsus</taxon>
    </lineage>
</organism>
<dbReference type="GO" id="GO:0006629">
    <property type="term" value="P:lipid metabolic process"/>
    <property type="evidence" value="ECO:0007669"/>
    <property type="project" value="InterPro"/>
</dbReference>
<dbReference type="Gene3D" id="3.20.20.190">
    <property type="entry name" value="Phosphatidylinositol (PI) phosphodiesterase"/>
    <property type="match status" value="1"/>
</dbReference>
<dbReference type="InParanoid" id="C5KB26"/>
<dbReference type="AlphaFoldDB" id="C5KB26"/>
<sequence length="304" mass="33979">MSLSLVFVCLLGSVTCACIDDIPLNQWPMLRSHNAGTGYISRAVPLWQVAKNQNENFTEQLNCGVRAFDLRPACTDDGIIMRHGSFRISYRLEDAMRETITWSNRNPQELVVVSNSHYSPNNADCRNKVWELMNNLKLMRSVGSDGSCEQLRGMTVGDAKQLSRTGGGGHVFIVEGEGMCSDANWDSSLTCYRADGNCHRGSPRSEQITQELLTYIRATASAEPRADRLFTIQAHWQYNTQSVLDMLDAGSDILMDTQLSDINNIASGMIFDLEYINFFQVDNACLYGPVMFFALRLKALGFVN</sequence>
<dbReference type="OrthoDB" id="415372at2759"/>
<keyword evidence="1" id="KW-0732">Signal</keyword>
<dbReference type="RefSeq" id="XP_002786556.1">
    <property type="nucleotide sequence ID" value="XM_002786510.1"/>
</dbReference>
<reference evidence="2 3" key="1">
    <citation type="submission" date="2008-07" db="EMBL/GenBank/DDBJ databases">
        <authorList>
            <person name="El-Sayed N."/>
            <person name="Caler E."/>
            <person name="Inman J."/>
            <person name="Amedeo P."/>
            <person name="Hass B."/>
            <person name="Wortman J."/>
        </authorList>
    </citation>
    <scope>NUCLEOTIDE SEQUENCE [LARGE SCALE GENOMIC DNA]</scope>
    <source>
        <strain evidence="3">ATCC 50983 / TXsc</strain>
    </source>
</reference>
<dbReference type="PROSITE" id="PS50007">
    <property type="entry name" value="PIPLC_X_DOMAIN"/>
    <property type="match status" value="1"/>
</dbReference>
<gene>
    <name evidence="2" type="ORF">Pmar_PMAR005262</name>
</gene>
<dbReference type="OMA" id="DLRPACT"/>
<protein>
    <submittedName>
        <fullName evidence="2">Uncharacterized protein</fullName>
    </submittedName>
</protein>
<keyword evidence="3" id="KW-1185">Reference proteome</keyword>
<feature type="signal peptide" evidence="1">
    <location>
        <begin position="1"/>
        <end position="16"/>
    </location>
</feature>
<dbReference type="GeneID" id="9049082"/>
<evidence type="ECO:0000313" key="2">
    <source>
        <dbReference type="EMBL" id="EER18352.1"/>
    </source>
</evidence>
<dbReference type="Proteomes" id="UP000007800">
    <property type="component" value="Unassembled WGS sequence"/>
</dbReference>